<dbReference type="InterPro" id="IPR023346">
    <property type="entry name" value="Lysozyme-like_dom_sf"/>
</dbReference>
<keyword evidence="7" id="KW-1185">Reference proteome</keyword>
<accession>A0A7Y9RUP6</accession>
<proteinExistence type="inferred from homology"/>
<organism evidence="6 7">
    <name type="scientific">Nocardioides perillae</name>
    <dbReference type="NCBI Taxonomy" id="1119534"/>
    <lineage>
        <taxon>Bacteria</taxon>
        <taxon>Bacillati</taxon>
        <taxon>Actinomycetota</taxon>
        <taxon>Actinomycetes</taxon>
        <taxon>Propionibacteriales</taxon>
        <taxon>Nocardioidaceae</taxon>
        <taxon>Nocardioides</taxon>
    </lineage>
</organism>
<evidence type="ECO:0000313" key="7">
    <source>
        <dbReference type="Proteomes" id="UP000544110"/>
    </source>
</evidence>
<comment type="caution">
    <text evidence="6">The sequence shown here is derived from an EMBL/GenBank/DDBJ whole genome shotgun (WGS) entry which is preliminary data.</text>
</comment>
<dbReference type="Proteomes" id="UP000544110">
    <property type="component" value="Unassembled WGS sequence"/>
</dbReference>
<keyword evidence="4" id="KW-0472">Membrane</keyword>
<reference evidence="6 7" key="1">
    <citation type="submission" date="2020-07" db="EMBL/GenBank/DDBJ databases">
        <title>Sequencing the genomes of 1000 actinobacteria strains.</title>
        <authorList>
            <person name="Klenk H.-P."/>
        </authorList>
    </citation>
    <scope>NUCLEOTIDE SEQUENCE [LARGE SCALE GENOMIC DNA]</scope>
    <source>
        <strain evidence="6 7">DSM 24552</strain>
    </source>
</reference>
<evidence type="ECO:0000256" key="4">
    <source>
        <dbReference type="SAM" id="Phobius"/>
    </source>
</evidence>
<keyword evidence="4" id="KW-0812">Transmembrane</keyword>
<dbReference type="EMBL" id="JACCAC010000001">
    <property type="protein sequence ID" value="NYG56976.1"/>
    <property type="molecule type" value="Genomic_DNA"/>
</dbReference>
<dbReference type="AlphaFoldDB" id="A0A7Y9RUP6"/>
<dbReference type="InterPro" id="IPR007137">
    <property type="entry name" value="DUF348"/>
</dbReference>
<dbReference type="CDD" id="cd13925">
    <property type="entry name" value="RPF"/>
    <property type="match status" value="1"/>
</dbReference>
<evidence type="ECO:0000259" key="5">
    <source>
        <dbReference type="PROSITE" id="PS51109"/>
    </source>
</evidence>
<dbReference type="Pfam" id="PF07501">
    <property type="entry name" value="G5"/>
    <property type="match status" value="1"/>
</dbReference>
<evidence type="ECO:0000256" key="2">
    <source>
        <dbReference type="ARBA" id="ARBA00022729"/>
    </source>
</evidence>
<feature type="transmembrane region" description="Helical" evidence="4">
    <location>
        <begin position="32"/>
        <end position="51"/>
    </location>
</feature>
<keyword evidence="2" id="KW-0732">Signal</keyword>
<evidence type="ECO:0000256" key="1">
    <source>
        <dbReference type="ARBA" id="ARBA00010830"/>
    </source>
</evidence>
<name>A0A7Y9RUP6_9ACTN</name>
<dbReference type="Gene3D" id="1.10.530.10">
    <property type="match status" value="1"/>
</dbReference>
<gene>
    <name evidence="6" type="ORF">BJ989_003280</name>
</gene>
<dbReference type="RefSeq" id="WP_343049460.1">
    <property type="nucleotide sequence ID" value="NZ_JACCAC010000001.1"/>
</dbReference>
<evidence type="ECO:0000313" key="6">
    <source>
        <dbReference type="EMBL" id="NYG56976.1"/>
    </source>
</evidence>
<dbReference type="SUPFAM" id="SSF53955">
    <property type="entry name" value="Lysozyme-like"/>
    <property type="match status" value="1"/>
</dbReference>
<dbReference type="InterPro" id="IPR011098">
    <property type="entry name" value="G5_dom"/>
</dbReference>
<dbReference type="InterPro" id="IPR010618">
    <property type="entry name" value="RPF"/>
</dbReference>
<comment type="similarity">
    <text evidence="1">Belongs to the transglycosylase family. Rpf subfamily.</text>
</comment>
<dbReference type="Pfam" id="PF06737">
    <property type="entry name" value="Transglycosylas"/>
    <property type="match status" value="1"/>
</dbReference>
<keyword evidence="3" id="KW-0378">Hydrolase</keyword>
<sequence length="399" mass="42574">MPDHEHTQPLPAVTPAAPAAPTAFRWRRGRTALVAATTVVALAVAGTTYGYTALSTDVTLSLDGEARSVSAMAQTVGEVLEAEGVEVSERDLVTPAVDAPVEDGSRISVQFARPLELTVDGETQTHWVHSTDVAAALAEVGPAYRGAELSVSRGAGIDRSGLELEVVTPKRLRVAVGGRQARPRTVTALTVREALQELGVRVDRDDRVRPRLGAEIAAGDRVVVTKVRVVRKAVDGERIGFDTVERPDDTMLEGETETVREGRAGLRDVVYRLRYVDGELVATKVLRSTVTRRPVDAVVRVGTKEEPVAPPAAANFASGGTVWDSLAQCESGGNWAINTGNGYYGGLQFNIDTWRAYGGTGYPHQQSREAQIAVATRLRDATGGYGSWPSCSAKLGLPR</sequence>
<protein>
    <submittedName>
        <fullName evidence="6">Uncharacterized protein YabE (DUF348 family)</fullName>
    </submittedName>
</protein>
<keyword evidence="4" id="KW-1133">Transmembrane helix</keyword>
<dbReference type="GO" id="GO:0016787">
    <property type="term" value="F:hydrolase activity"/>
    <property type="evidence" value="ECO:0007669"/>
    <property type="project" value="UniProtKB-KW"/>
</dbReference>
<evidence type="ECO:0000256" key="3">
    <source>
        <dbReference type="ARBA" id="ARBA00022801"/>
    </source>
</evidence>
<dbReference type="PROSITE" id="PS51109">
    <property type="entry name" value="G5"/>
    <property type="match status" value="1"/>
</dbReference>
<dbReference type="Pfam" id="PF03990">
    <property type="entry name" value="DUF348"/>
    <property type="match status" value="3"/>
</dbReference>
<dbReference type="Gene3D" id="2.20.230.10">
    <property type="entry name" value="Resuscitation-promoting factor rpfb"/>
    <property type="match status" value="1"/>
</dbReference>
<feature type="domain" description="G5" evidence="5">
    <location>
        <begin position="224"/>
        <end position="305"/>
    </location>
</feature>
<dbReference type="SMART" id="SM01208">
    <property type="entry name" value="G5"/>
    <property type="match status" value="1"/>
</dbReference>